<accession>A0A445AJW8</accession>
<name>A0A445AJW8_ARAHY</name>
<evidence type="ECO:0000256" key="3">
    <source>
        <dbReference type="ARBA" id="ARBA00022833"/>
    </source>
</evidence>
<dbReference type="Pfam" id="PF04434">
    <property type="entry name" value="SWIM"/>
    <property type="match status" value="1"/>
</dbReference>
<evidence type="ECO:0000256" key="2">
    <source>
        <dbReference type="ARBA" id="ARBA00022771"/>
    </source>
</evidence>
<dbReference type="AlphaFoldDB" id="A0A445AJW8"/>
<evidence type="ECO:0000313" key="8">
    <source>
        <dbReference type="Proteomes" id="UP000289738"/>
    </source>
</evidence>
<dbReference type="Pfam" id="PF26130">
    <property type="entry name" value="PB1-like"/>
    <property type="match status" value="1"/>
</dbReference>
<keyword evidence="8" id="KW-1185">Reference proteome</keyword>
<feature type="region of interest" description="Disordered" evidence="5">
    <location>
        <begin position="121"/>
        <end position="257"/>
    </location>
</feature>
<dbReference type="InterPro" id="IPR058594">
    <property type="entry name" value="PB1-like_dom_pln"/>
</dbReference>
<reference evidence="7 8" key="1">
    <citation type="submission" date="2019-01" db="EMBL/GenBank/DDBJ databases">
        <title>Sequencing of cultivated peanut Arachis hypogaea provides insights into genome evolution and oil improvement.</title>
        <authorList>
            <person name="Chen X."/>
        </authorList>
    </citation>
    <scope>NUCLEOTIDE SEQUENCE [LARGE SCALE GENOMIC DNA]</scope>
    <source>
        <strain evidence="8">cv. Fuhuasheng</strain>
        <tissue evidence="7">Leaves</tissue>
    </source>
</reference>
<dbReference type="PANTHER" id="PTHR31973:SF187">
    <property type="entry name" value="MUTATOR TRANSPOSASE MUDRA PROTEIN"/>
    <property type="match status" value="1"/>
</dbReference>
<dbReference type="InterPro" id="IPR007527">
    <property type="entry name" value="Znf_SWIM"/>
</dbReference>
<feature type="region of interest" description="Disordered" evidence="5">
    <location>
        <begin position="524"/>
        <end position="632"/>
    </location>
</feature>
<keyword evidence="1" id="KW-0479">Metal-binding</keyword>
<organism evidence="7 8">
    <name type="scientific">Arachis hypogaea</name>
    <name type="common">Peanut</name>
    <dbReference type="NCBI Taxonomy" id="3818"/>
    <lineage>
        <taxon>Eukaryota</taxon>
        <taxon>Viridiplantae</taxon>
        <taxon>Streptophyta</taxon>
        <taxon>Embryophyta</taxon>
        <taxon>Tracheophyta</taxon>
        <taxon>Spermatophyta</taxon>
        <taxon>Magnoliopsida</taxon>
        <taxon>eudicotyledons</taxon>
        <taxon>Gunneridae</taxon>
        <taxon>Pentapetalae</taxon>
        <taxon>rosids</taxon>
        <taxon>fabids</taxon>
        <taxon>Fabales</taxon>
        <taxon>Fabaceae</taxon>
        <taxon>Papilionoideae</taxon>
        <taxon>50 kb inversion clade</taxon>
        <taxon>dalbergioids sensu lato</taxon>
        <taxon>Dalbergieae</taxon>
        <taxon>Pterocarpus clade</taxon>
        <taxon>Arachis</taxon>
    </lineage>
</organism>
<dbReference type="InterPro" id="IPR006564">
    <property type="entry name" value="Znf_PMZ"/>
</dbReference>
<evidence type="ECO:0000256" key="4">
    <source>
        <dbReference type="PROSITE-ProRule" id="PRU00325"/>
    </source>
</evidence>
<evidence type="ECO:0000256" key="5">
    <source>
        <dbReference type="SAM" id="MobiDB-lite"/>
    </source>
</evidence>
<dbReference type="EMBL" id="SDMP01000012">
    <property type="protein sequence ID" value="RYR26741.1"/>
    <property type="molecule type" value="Genomic_DNA"/>
</dbReference>
<evidence type="ECO:0000313" key="7">
    <source>
        <dbReference type="EMBL" id="RYR26741.1"/>
    </source>
</evidence>
<dbReference type="SMART" id="SM00575">
    <property type="entry name" value="ZnF_PMZ"/>
    <property type="match status" value="1"/>
</dbReference>
<dbReference type="GO" id="GO:0008270">
    <property type="term" value="F:zinc ion binding"/>
    <property type="evidence" value="ECO:0007669"/>
    <property type="project" value="UniProtKB-KW"/>
</dbReference>
<keyword evidence="3" id="KW-0862">Zinc</keyword>
<feature type="compositionally biased region" description="Polar residues" evidence="5">
    <location>
        <begin position="188"/>
        <end position="212"/>
    </location>
</feature>
<dbReference type="Pfam" id="PF03108">
    <property type="entry name" value="DBD_Tnp_Mut"/>
    <property type="match status" value="1"/>
</dbReference>
<dbReference type="PROSITE" id="PS50966">
    <property type="entry name" value="ZF_SWIM"/>
    <property type="match status" value="1"/>
</dbReference>
<dbReference type="Proteomes" id="UP000289738">
    <property type="component" value="Chromosome B02"/>
</dbReference>
<evidence type="ECO:0000256" key="1">
    <source>
        <dbReference type="ARBA" id="ARBA00022723"/>
    </source>
</evidence>
<proteinExistence type="predicted"/>
<dbReference type="PANTHER" id="PTHR31973">
    <property type="entry name" value="POLYPROTEIN, PUTATIVE-RELATED"/>
    <property type="match status" value="1"/>
</dbReference>
<keyword evidence="2 4" id="KW-0863">Zinc-finger</keyword>
<feature type="compositionally biased region" description="Low complexity" evidence="5">
    <location>
        <begin position="524"/>
        <end position="534"/>
    </location>
</feature>
<protein>
    <recommendedName>
        <fullName evidence="6">SWIM-type domain-containing protein</fullName>
    </recommendedName>
</protein>
<sequence>MPTHITLVYHHGGRLERNSKGVTVYSRGQVSLIPRVNVDTLNLFFMEGLFKDLGYIQWKEFYWGKRDAGGGFALKLLRLDRDVVNMYEDAIKNDDRVVHVYWEHTVNIPTEVEVVDVDAEEVPTPETANVNAESVKSPGGRIKKRAQKSQKPARILRPRKLTITLGQKSSQNSLLSMKKTNPRERQQKTTQSEPAKQSHPQSKPKTMSSTAQVKPAYVAQAQHTPQESRAKQRNTRNSYKRPAPSGQTFVQGGIGEVPKIFVPRATSESSESDEDDSDPYYHQYESEELHSPYSSECDSEYEAERNVWPQGNPNAAFVGMEFETMEQFKRAVRKFNIQIRRSIMFSRVEPLKCKAICCEANCLWSIYCSRSNEPKSFQVKTFVNQHVCARSHTNKSADRKLEREKEKSNKWTPTWAGDDSGEIYEVEKHPTKVTVDLENQKCTCRFWQLTGLPCRHACAALALRGRRPEDQIHNWLGIAAYNSAYQHNINPVPSKEFWDKSGHNSRGCEKKHADMNDEVAAMEAEEATAATNNPAQPPPPQQQNPSDAATAPRPKSKPMVSTETMNAVSPAMRQRFEQFMPTPTLRDQPNPGPRPSKLVPRGVPGRSNGPAAATDQVGPSEGGTMQGAATET</sequence>
<gene>
    <name evidence="7" type="ORF">Ahy_B02g061045</name>
</gene>
<evidence type="ECO:0000259" key="6">
    <source>
        <dbReference type="PROSITE" id="PS50966"/>
    </source>
</evidence>
<comment type="caution">
    <text evidence="7">The sequence shown here is derived from an EMBL/GenBank/DDBJ whole genome shotgun (WGS) entry which is preliminary data.</text>
</comment>
<feature type="domain" description="SWIM-type" evidence="6">
    <location>
        <begin position="431"/>
        <end position="465"/>
    </location>
</feature>
<dbReference type="InterPro" id="IPR004332">
    <property type="entry name" value="Transposase_MuDR"/>
</dbReference>
<feature type="compositionally biased region" description="Polar residues" evidence="5">
    <location>
        <begin position="164"/>
        <end position="179"/>
    </location>
</feature>